<proteinExistence type="inferred from homology"/>
<evidence type="ECO:0000259" key="2">
    <source>
        <dbReference type="Pfam" id="PF00984"/>
    </source>
</evidence>
<dbReference type="InterPro" id="IPR008927">
    <property type="entry name" value="6-PGluconate_DH-like_C_sf"/>
</dbReference>
<organism evidence="4">
    <name type="scientific">viral metagenome</name>
    <dbReference type="NCBI Taxonomy" id="1070528"/>
    <lineage>
        <taxon>unclassified sequences</taxon>
        <taxon>metagenomes</taxon>
        <taxon>organismal metagenomes</taxon>
    </lineage>
</organism>
<dbReference type="PANTHER" id="PTHR43750">
    <property type="entry name" value="UDP-GLUCOSE 6-DEHYDROGENASE TUAD"/>
    <property type="match status" value="1"/>
</dbReference>
<dbReference type="GO" id="GO:0051287">
    <property type="term" value="F:NAD binding"/>
    <property type="evidence" value="ECO:0007669"/>
    <property type="project" value="InterPro"/>
</dbReference>
<evidence type="ECO:0000313" key="4">
    <source>
        <dbReference type="EMBL" id="QHU01581.1"/>
    </source>
</evidence>
<dbReference type="Gene3D" id="1.20.5.100">
    <property type="entry name" value="Cytochrome c1, transmembrane anchor, C-terminal"/>
    <property type="match status" value="1"/>
</dbReference>
<comment type="similarity">
    <text evidence="1">Belongs to the UDP-glucose/GDP-mannose dehydrogenase family.</text>
</comment>
<feature type="domain" description="UDP-glucose/GDP-mannose dehydrogenase N-terminal" evidence="3">
    <location>
        <begin position="45"/>
        <end position="130"/>
    </location>
</feature>
<dbReference type="InterPro" id="IPR036291">
    <property type="entry name" value="NAD(P)-bd_dom_sf"/>
</dbReference>
<dbReference type="InterPro" id="IPR014026">
    <property type="entry name" value="UDP-Glc/GDP-Man_DH_dimer"/>
</dbReference>
<dbReference type="PANTHER" id="PTHR43750:SF3">
    <property type="entry name" value="UDP-GLUCOSE 6-DEHYDROGENASE TUAD"/>
    <property type="match status" value="1"/>
</dbReference>
<evidence type="ECO:0000256" key="1">
    <source>
        <dbReference type="ARBA" id="ARBA00006601"/>
    </source>
</evidence>
<reference evidence="4" key="1">
    <citation type="journal article" date="2020" name="Nature">
        <title>Giant virus diversity and host interactions through global metagenomics.</title>
        <authorList>
            <person name="Schulz F."/>
            <person name="Roux S."/>
            <person name="Paez-Espino D."/>
            <person name="Jungbluth S."/>
            <person name="Walsh D.A."/>
            <person name="Denef V.J."/>
            <person name="McMahon K.D."/>
            <person name="Konstantinidis K.T."/>
            <person name="Eloe-Fadrosh E.A."/>
            <person name="Kyrpides N.C."/>
            <person name="Woyke T."/>
        </authorList>
    </citation>
    <scope>NUCLEOTIDE SEQUENCE</scope>
    <source>
        <strain evidence="4">GVMAG-M-3300025874-2</strain>
    </source>
</reference>
<dbReference type="Pfam" id="PF03721">
    <property type="entry name" value="UDPG_MGDP_dh_N"/>
    <property type="match status" value="1"/>
</dbReference>
<accession>A0A6C0J9V8</accession>
<protein>
    <recommendedName>
        <fullName evidence="5">UDP-glucose/GDP-mannose dehydrogenase dimerisation domain-containing protein</fullName>
    </recommendedName>
</protein>
<dbReference type="Pfam" id="PF00984">
    <property type="entry name" value="UDPG_MGDP_dh"/>
    <property type="match status" value="1"/>
</dbReference>
<dbReference type="AlphaFoldDB" id="A0A6C0J9V8"/>
<dbReference type="SUPFAM" id="SSF48179">
    <property type="entry name" value="6-phosphogluconate dehydrogenase C-terminal domain-like"/>
    <property type="match status" value="1"/>
</dbReference>
<evidence type="ECO:0000259" key="3">
    <source>
        <dbReference type="Pfam" id="PF03721"/>
    </source>
</evidence>
<sequence>MKIGIIGNGFVGKATQLLECEEIEILTYDITPELCIPPNIKLTDLVDCEIIFVSVPTPMQKNGECHLNIVESVLNDLNEINYKNYIILRSTVPVGTANRLNCFFMPEFLTEKNYENDFINNNEWIFGLLNDTDDFKNKIIKLIQLAHTHNKIKHNTVTFLSNNEAEMVKLFRNCFLATKVSFCNEIYEYCSLKNINYDKMIDIACNDRRITHSHINVPGTDGSFGFGGTCFPKDISNLNFQMEKEGMKSYILKNVIERNNNKDREHKDWEKKKGRAII</sequence>
<evidence type="ECO:0008006" key="5">
    <source>
        <dbReference type="Google" id="ProtNLM"/>
    </source>
</evidence>
<dbReference type="SUPFAM" id="SSF51735">
    <property type="entry name" value="NAD(P)-binding Rossmann-fold domains"/>
    <property type="match status" value="1"/>
</dbReference>
<name>A0A6C0J9V8_9ZZZZ</name>
<dbReference type="Gene3D" id="3.40.50.720">
    <property type="entry name" value="NAD(P)-binding Rossmann-like Domain"/>
    <property type="match status" value="2"/>
</dbReference>
<dbReference type="InterPro" id="IPR001732">
    <property type="entry name" value="UDP-Glc/GDP-Man_DH_N"/>
</dbReference>
<dbReference type="EMBL" id="MN740346">
    <property type="protein sequence ID" value="QHU01581.1"/>
    <property type="molecule type" value="Genomic_DNA"/>
</dbReference>
<feature type="domain" description="UDP-glucose/GDP-mannose dehydrogenase dimerisation" evidence="2">
    <location>
        <begin position="164"/>
        <end position="260"/>
    </location>
</feature>
<dbReference type="GO" id="GO:0016616">
    <property type="term" value="F:oxidoreductase activity, acting on the CH-OH group of donors, NAD or NADP as acceptor"/>
    <property type="evidence" value="ECO:0007669"/>
    <property type="project" value="InterPro"/>
</dbReference>